<dbReference type="Proteomes" id="UP000324800">
    <property type="component" value="Unassembled WGS sequence"/>
</dbReference>
<dbReference type="OrthoDB" id="10031169at2759"/>
<dbReference type="GO" id="GO:0070006">
    <property type="term" value="F:metalloaminopeptidase activity"/>
    <property type="evidence" value="ECO:0007669"/>
    <property type="project" value="TreeGrafter"/>
</dbReference>
<dbReference type="AlphaFoldDB" id="A0A5J4Q1D1"/>
<dbReference type="Pfam" id="PF17900">
    <property type="entry name" value="Peptidase_M1_N"/>
    <property type="match status" value="1"/>
</dbReference>
<protein>
    <recommendedName>
        <fullName evidence="1">Aminopeptidase N-like N-terminal domain-containing protein</fullName>
    </recommendedName>
</protein>
<dbReference type="GO" id="GO:0016020">
    <property type="term" value="C:membrane"/>
    <property type="evidence" value="ECO:0007669"/>
    <property type="project" value="TreeGrafter"/>
</dbReference>
<gene>
    <name evidence="2" type="ORF">EZS28_055400</name>
</gene>
<evidence type="ECO:0000259" key="1">
    <source>
        <dbReference type="Pfam" id="PF17900"/>
    </source>
</evidence>
<comment type="caution">
    <text evidence="2">The sequence shown here is derived from an EMBL/GenBank/DDBJ whole genome shotgun (WGS) entry which is preliminary data.</text>
</comment>
<dbReference type="InterPro" id="IPR042097">
    <property type="entry name" value="Aminopeptidase_N-like_N_sf"/>
</dbReference>
<dbReference type="PANTHER" id="PTHR11533">
    <property type="entry name" value="PROTEASE M1 ZINC METALLOPROTEASE"/>
    <property type="match status" value="1"/>
</dbReference>
<evidence type="ECO:0000313" key="3">
    <source>
        <dbReference type="Proteomes" id="UP000324800"/>
    </source>
</evidence>
<dbReference type="GO" id="GO:0043171">
    <property type="term" value="P:peptide catabolic process"/>
    <property type="evidence" value="ECO:0007669"/>
    <property type="project" value="TreeGrafter"/>
</dbReference>
<dbReference type="GO" id="GO:0005615">
    <property type="term" value="C:extracellular space"/>
    <property type="evidence" value="ECO:0007669"/>
    <property type="project" value="TreeGrafter"/>
</dbReference>
<feature type="domain" description="Aminopeptidase N-like N-terminal" evidence="1">
    <location>
        <begin position="1"/>
        <end position="73"/>
    </location>
</feature>
<dbReference type="InterPro" id="IPR001930">
    <property type="entry name" value="Peptidase_M1"/>
</dbReference>
<dbReference type="InterPro" id="IPR045357">
    <property type="entry name" value="Aminopeptidase_N-like_N"/>
</dbReference>
<dbReference type="InterPro" id="IPR050344">
    <property type="entry name" value="Peptidase_M1_aminopeptidases"/>
</dbReference>
<sequence>MYVTQFDAVWTRTEYPYVDEPYAKAVFTVHTIHPQSLTAISNMHVSSIDTDYGHEHKRTKTNFNQSLIMSSYLMAEVVGQFELIEEFCNDEKLPMWIYTLPGQIDQANFTLESAVRAIEYLSEFIQIQFQVFKLVLFRT</sequence>
<dbReference type="PANTHER" id="PTHR11533:SF174">
    <property type="entry name" value="PUROMYCIN-SENSITIVE AMINOPEPTIDASE-RELATED"/>
    <property type="match status" value="1"/>
</dbReference>
<reference evidence="2 3" key="1">
    <citation type="submission" date="2019-03" db="EMBL/GenBank/DDBJ databases">
        <title>Single cell metagenomics reveals metabolic interactions within the superorganism composed of flagellate Streblomastix strix and complex community of Bacteroidetes bacteria on its surface.</title>
        <authorList>
            <person name="Treitli S.C."/>
            <person name="Kolisko M."/>
            <person name="Husnik F."/>
            <person name="Keeling P."/>
            <person name="Hampl V."/>
        </authorList>
    </citation>
    <scope>NUCLEOTIDE SEQUENCE [LARGE SCALE GENOMIC DNA]</scope>
    <source>
        <strain evidence="2">ST1C</strain>
    </source>
</reference>
<dbReference type="Gene3D" id="2.60.40.1730">
    <property type="entry name" value="tricorn interacting facor f3 domain"/>
    <property type="match status" value="1"/>
</dbReference>
<evidence type="ECO:0000313" key="2">
    <source>
        <dbReference type="EMBL" id="KAA6315555.1"/>
    </source>
</evidence>
<feature type="non-terminal residue" evidence="2">
    <location>
        <position position="139"/>
    </location>
</feature>
<dbReference type="GO" id="GO:0005737">
    <property type="term" value="C:cytoplasm"/>
    <property type="evidence" value="ECO:0007669"/>
    <property type="project" value="TreeGrafter"/>
</dbReference>
<dbReference type="GO" id="GO:0042277">
    <property type="term" value="F:peptide binding"/>
    <property type="evidence" value="ECO:0007669"/>
    <property type="project" value="TreeGrafter"/>
</dbReference>
<organism evidence="2 3">
    <name type="scientific">Streblomastix strix</name>
    <dbReference type="NCBI Taxonomy" id="222440"/>
    <lineage>
        <taxon>Eukaryota</taxon>
        <taxon>Metamonada</taxon>
        <taxon>Preaxostyla</taxon>
        <taxon>Oxymonadida</taxon>
        <taxon>Streblomastigidae</taxon>
        <taxon>Streblomastix</taxon>
    </lineage>
</organism>
<dbReference type="GO" id="GO:0008270">
    <property type="term" value="F:zinc ion binding"/>
    <property type="evidence" value="ECO:0007669"/>
    <property type="project" value="TreeGrafter"/>
</dbReference>
<dbReference type="PRINTS" id="PR00756">
    <property type="entry name" value="ALADIPTASE"/>
</dbReference>
<accession>A0A5J4Q1D1</accession>
<dbReference type="GO" id="GO:0006508">
    <property type="term" value="P:proteolysis"/>
    <property type="evidence" value="ECO:0007669"/>
    <property type="project" value="InterPro"/>
</dbReference>
<dbReference type="EMBL" id="SNRW01047374">
    <property type="protein sequence ID" value="KAA6315555.1"/>
    <property type="molecule type" value="Genomic_DNA"/>
</dbReference>
<name>A0A5J4Q1D1_9EUKA</name>
<dbReference type="SUPFAM" id="SSF63737">
    <property type="entry name" value="Leukotriene A4 hydrolase N-terminal domain"/>
    <property type="match status" value="1"/>
</dbReference>
<proteinExistence type="predicted"/>